<evidence type="ECO:0000313" key="2">
    <source>
        <dbReference type="EMBL" id="CAF4042218.1"/>
    </source>
</evidence>
<dbReference type="EMBL" id="CAJOAY010003836">
    <property type="protein sequence ID" value="CAF4042218.1"/>
    <property type="molecule type" value="Genomic_DNA"/>
</dbReference>
<proteinExistence type="predicted"/>
<name>A0A815Q8H7_9BILA</name>
<comment type="caution">
    <text evidence="1">The sequence shown here is derived from an EMBL/GenBank/DDBJ whole genome shotgun (WGS) entry which is preliminary data.</text>
</comment>
<dbReference type="EMBL" id="CAJNON010001395">
    <property type="protein sequence ID" value="CAF1458980.1"/>
    <property type="molecule type" value="Genomic_DNA"/>
</dbReference>
<reference evidence="1" key="1">
    <citation type="submission" date="2021-02" db="EMBL/GenBank/DDBJ databases">
        <authorList>
            <person name="Nowell W R."/>
        </authorList>
    </citation>
    <scope>NUCLEOTIDE SEQUENCE</scope>
</reference>
<protein>
    <submittedName>
        <fullName evidence="1">Uncharacterized protein</fullName>
    </submittedName>
</protein>
<gene>
    <name evidence="2" type="ORF">OKA104_LOCUS32253</name>
    <name evidence="1" type="ORF">VCS650_LOCUS39933</name>
</gene>
<evidence type="ECO:0000313" key="3">
    <source>
        <dbReference type="Proteomes" id="UP000663891"/>
    </source>
</evidence>
<accession>A0A815Q8H7</accession>
<evidence type="ECO:0000313" key="1">
    <source>
        <dbReference type="EMBL" id="CAF1458980.1"/>
    </source>
</evidence>
<sequence>MSVFDIIVDKPQASTSLQTRGINLTLSVVTNIGTTAMDVPLRPQDVHDLFNHTGRLITSYVQQFLPNDKQQTSLIQTKTNTDNELINTSLNHTIEELHILISLEQTTKKCLDARRKDPIIRNINSQPLETQQNISTSSKRPIFEVHVIAHCQKMIFFITILSTLKAQYKIAVANISGMKSRYTIVIHEHVLHFLINNNHDHQQ</sequence>
<organism evidence="1 3">
    <name type="scientific">Adineta steineri</name>
    <dbReference type="NCBI Taxonomy" id="433720"/>
    <lineage>
        <taxon>Eukaryota</taxon>
        <taxon>Metazoa</taxon>
        <taxon>Spiralia</taxon>
        <taxon>Gnathifera</taxon>
        <taxon>Rotifera</taxon>
        <taxon>Eurotatoria</taxon>
        <taxon>Bdelloidea</taxon>
        <taxon>Adinetida</taxon>
        <taxon>Adinetidae</taxon>
        <taxon>Adineta</taxon>
    </lineage>
</organism>
<dbReference type="Proteomes" id="UP000663891">
    <property type="component" value="Unassembled WGS sequence"/>
</dbReference>
<dbReference type="OrthoDB" id="10441492at2759"/>
<dbReference type="AlphaFoldDB" id="A0A815Q8H7"/>
<dbReference type="Proteomes" id="UP000663881">
    <property type="component" value="Unassembled WGS sequence"/>
</dbReference>